<dbReference type="InterPro" id="IPR050827">
    <property type="entry name" value="CRP1_MDG1_kinase"/>
</dbReference>
<dbReference type="InterPro" id="IPR014756">
    <property type="entry name" value="Ig_E-set"/>
</dbReference>
<organism evidence="6 7">
    <name type="scientific">Lentithecium fluviatile CBS 122367</name>
    <dbReference type="NCBI Taxonomy" id="1168545"/>
    <lineage>
        <taxon>Eukaryota</taxon>
        <taxon>Fungi</taxon>
        <taxon>Dikarya</taxon>
        <taxon>Ascomycota</taxon>
        <taxon>Pezizomycotina</taxon>
        <taxon>Dothideomycetes</taxon>
        <taxon>Pleosporomycetidae</taxon>
        <taxon>Pleosporales</taxon>
        <taxon>Massarineae</taxon>
        <taxon>Lentitheciaceae</taxon>
        <taxon>Lentithecium</taxon>
    </lineage>
</organism>
<dbReference type="FunFam" id="2.60.40.10:FF:000562">
    <property type="entry name" value="Snf1 kinase complex beta-subunit Gal83"/>
    <property type="match status" value="1"/>
</dbReference>
<dbReference type="PANTHER" id="PTHR10343">
    <property type="entry name" value="5'-AMP-ACTIVATED PROTEIN KINASE , BETA SUBUNIT"/>
    <property type="match status" value="1"/>
</dbReference>
<feature type="compositionally biased region" description="Polar residues" evidence="4">
    <location>
        <begin position="117"/>
        <end position="128"/>
    </location>
</feature>
<dbReference type="PANTHER" id="PTHR10343:SF84">
    <property type="entry name" value="5'-AMP-ACTIVATED PROTEIN KINASE SUBUNIT BETA-1"/>
    <property type="match status" value="1"/>
</dbReference>
<feature type="compositionally biased region" description="Basic and acidic residues" evidence="4">
    <location>
        <begin position="136"/>
        <end position="146"/>
    </location>
</feature>
<feature type="compositionally biased region" description="Low complexity" evidence="4">
    <location>
        <begin position="85"/>
        <end position="97"/>
    </location>
</feature>
<feature type="compositionally biased region" description="Pro residues" evidence="4">
    <location>
        <begin position="360"/>
        <end position="383"/>
    </location>
</feature>
<dbReference type="EMBL" id="MU005595">
    <property type="protein sequence ID" value="KAF2680566.1"/>
    <property type="molecule type" value="Genomic_DNA"/>
</dbReference>
<dbReference type="SUPFAM" id="SSF160219">
    <property type="entry name" value="AMPKBI-like"/>
    <property type="match status" value="1"/>
</dbReference>
<dbReference type="CDD" id="cd02859">
    <property type="entry name" value="E_set_AMPKbeta_like_N"/>
    <property type="match status" value="1"/>
</dbReference>
<dbReference type="AlphaFoldDB" id="A0A6G1IQP4"/>
<feature type="compositionally biased region" description="Low complexity" evidence="4">
    <location>
        <begin position="1"/>
        <end position="28"/>
    </location>
</feature>
<accession>A0A6G1IQP4</accession>
<keyword evidence="7" id="KW-1185">Reference proteome</keyword>
<dbReference type="GO" id="GO:0005634">
    <property type="term" value="C:nucleus"/>
    <property type="evidence" value="ECO:0007669"/>
    <property type="project" value="TreeGrafter"/>
</dbReference>
<dbReference type="OrthoDB" id="531008at2759"/>
<comment type="similarity">
    <text evidence="2">Belongs to the 5'-AMP-activated protein kinase beta subunit family.</text>
</comment>
<dbReference type="Gene3D" id="2.60.40.10">
    <property type="entry name" value="Immunoglobulins"/>
    <property type="match status" value="1"/>
</dbReference>
<keyword evidence="3" id="KW-0963">Cytoplasm</keyword>
<dbReference type="SMART" id="SM01010">
    <property type="entry name" value="AMPKBI"/>
    <property type="match status" value="1"/>
</dbReference>
<evidence type="ECO:0000313" key="6">
    <source>
        <dbReference type="EMBL" id="KAF2680566.1"/>
    </source>
</evidence>
<feature type="compositionally biased region" description="Pro residues" evidence="4">
    <location>
        <begin position="392"/>
        <end position="404"/>
    </location>
</feature>
<gene>
    <name evidence="6" type="ORF">K458DRAFT_311377</name>
</gene>
<dbReference type="InterPro" id="IPR013783">
    <property type="entry name" value="Ig-like_fold"/>
</dbReference>
<dbReference type="GO" id="GO:0019901">
    <property type="term" value="F:protein kinase binding"/>
    <property type="evidence" value="ECO:0007669"/>
    <property type="project" value="TreeGrafter"/>
</dbReference>
<feature type="compositionally biased region" description="Basic and acidic residues" evidence="4">
    <location>
        <begin position="346"/>
        <end position="359"/>
    </location>
</feature>
<reference evidence="6" key="1">
    <citation type="journal article" date="2020" name="Stud. Mycol.">
        <title>101 Dothideomycetes genomes: a test case for predicting lifestyles and emergence of pathogens.</title>
        <authorList>
            <person name="Haridas S."/>
            <person name="Albert R."/>
            <person name="Binder M."/>
            <person name="Bloem J."/>
            <person name="Labutti K."/>
            <person name="Salamov A."/>
            <person name="Andreopoulos B."/>
            <person name="Baker S."/>
            <person name="Barry K."/>
            <person name="Bills G."/>
            <person name="Bluhm B."/>
            <person name="Cannon C."/>
            <person name="Castanera R."/>
            <person name="Culley D."/>
            <person name="Daum C."/>
            <person name="Ezra D."/>
            <person name="Gonzalez J."/>
            <person name="Henrissat B."/>
            <person name="Kuo A."/>
            <person name="Liang C."/>
            <person name="Lipzen A."/>
            <person name="Lutzoni F."/>
            <person name="Magnuson J."/>
            <person name="Mondo S."/>
            <person name="Nolan M."/>
            <person name="Ohm R."/>
            <person name="Pangilinan J."/>
            <person name="Park H.-J."/>
            <person name="Ramirez L."/>
            <person name="Alfaro M."/>
            <person name="Sun H."/>
            <person name="Tritt A."/>
            <person name="Yoshinaga Y."/>
            <person name="Zwiers L.-H."/>
            <person name="Turgeon B."/>
            <person name="Goodwin S."/>
            <person name="Spatafora J."/>
            <person name="Crous P."/>
            <person name="Grigoriev I."/>
        </authorList>
    </citation>
    <scope>NUCLEOTIDE SEQUENCE</scope>
    <source>
        <strain evidence="6">CBS 122367</strain>
    </source>
</reference>
<dbReference type="Gene3D" id="6.20.250.60">
    <property type="match status" value="1"/>
</dbReference>
<dbReference type="Pfam" id="PF16561">
    <property type="entry name" value="AMPK1_CBM"/>
    <property type="match status" value="1"/>
</dbReference>
<evidence type="ECO:0000256" key="1">
    <source>
        <dbReference type="ARBA" id="ARBA00004496"/>
    </source>
</evidence>
<dbReference type="GO" id="GO:0007165">
    <property type="term" value="P:signal transduction"/>
    <property type="evidence" value="ECO:0007669"/>
    <property type="project" value="UniProtKB-ARBA"/>
</dbReference>
<feature type="region of interest" description="Disordered" evidence="4">
    <location>
        <begin position="346"/>
        <end position="408"/>
    </location>
</feature>
<evidence type="ECO:0000256" key="3">
    <source>
        <dbReference type="ARBA" id="ARBA00022490"/>
    </source>
</evidence>
<dbReference type="Pfam" id="PF04739">
    <property type="entry name" value="AMPKBI"/>
    <property type="match status" value="1"/>
</dbReference>
<evidence type="ECO:0000313" key="7">
    <source>
        <dbReference type="Proteomes" id="UP000799291"/>
    </source>
</evidence>
<feature type="region of interest" description="Disordered" evidence="4">
    <location>
        <begin position="1"/>
        <end position="259"/>
    </location>
</feature>
<dbReference type="InterPro" id="IPR032640">
    <property type="entry name" value="AMPK1_CBM"/>
</dbReference>
<dbReference type="InterPro" id="IPR006828">
    <property type="entry name" value="ASC_dom"/>
</dbReference>
<evidence type="ECO:0000256" key="2">
    <source>
        <dbReference type="ARBA" id="ARBA00010926"/>
    </source>
</evidence>
<dbReference type="Proteomes" id="UP000799291">
    <property type="component" value="Unassembled WGS sequence"/>
</dbReference>
<comment type="subcellular location">
    <subcellularLocation>
        <location evidence="1">Cytoplasm</location>
    </subcellularLocation>
</comment>
<feature type="domain" description="Association with the SNF1 complex (ASC)" evidence="5">
    <location>
        <begin position="400"/>
        <end position="507"/>
    </location>
</feature>
<evidence type="ECO:0000256" key="4">
    <source>
        <dbReference type="SAM" id="MobiDB-lite"/>
    </source>
</evidence>
<sequence length="514" mass="56168">MGNQTSRSTTPTTNPQSPSVTSSSHAQSLHYDSSRLHSHAPNPRRRESIQALSTVKASAAAPKSTLESAAALTSSARPHSRGRAQTHTSTTAHVAHTLRAAQDTLKSASASEEKMGNEQSRQKGSSRPLSPPKAKSLPDKDVERRALPSPQTRPVDVPAAPRETQTRTEAASIEPADASQNDYIVPSSHYNRPPRLPLPIEQEVITPGSPIISPADVASPVDQSDENVPRRSSMLSSTTAEDDDLGDEFKGPQGQPTVPTLIEWEGPGERVYVTGTFAGWNRKYRLHRNGPSKKKDVLSAYVHITPGTHHLMFFVDNNMRTSDKLPTAVDYTNILVNYLEVSVDDIPKTDADVPPEQKPEPVPVQDQPPPKGIYPPEVLPPTPELKAVTKPVPEPKPKVPPPSPQKYHQNIPRYLLDLDAPEESRHFARANAAAGALPTPPTLPMFLSKSILNGVTPMKDDSSVLILPNHTVLNHLATSSIKDNILATSATTRYKQKFLTTIMYKPKHEDDREY</sequence>
<evidence type="ECO:0000259" key="5">
    <source>
        <dbReference type="SMART" id="SM01010"/>
    </source>
</evidence>
<dbReference type="GO" id="GO:0005737">
    <property type="term" value="C:cytoplasm"/>
    <property type="evidence" value="ECO:0007669"/>
    <property type="project" value="UniProtKB-SubCell"/>
</dbReference>
<feature type="compositionally biased region" description="Low complexity" evidence="4">
    <location>
        <begin position="64"/>
        <end position="76"/>
    </location>
</feature>
<dbReference type="InterPro" id="IPR037256">
    <property type="entry name" value="ASC_dom_sf"/>
</dbReference>
<name>A0A6G1IQP4_9PLEO</name>
<protein>
    <submittedName>
        <fullName evidence="6">Carbohydrate-binding module family 48 protein</fullName>
    </submittedName>
</protein>
<dbReference type="GO" id="GO:0031588">
    <property type="term" value="C:nucleotide-activated protein kinase complex"/>
    <property type="evidence" value="ECO:0007669"/>
    <property type="project" value="TreeGrafter"/>
</dbReference>
<proteinExistence type="inferred from homology"/>
<dbReference type="SUPFAM" id="SSF81296">
    <property type="entry name" value="E set domains"/>
    <property type="match status" value="1"/>
</dbReference>